<protein>
    <recommendedName>
        <fullName evidence="4">Glucans biosynthesis glucosyltransferase H</fullName>
    </recommendedName>
</protein>
<dbReference type="InterPro" id="IPR050321">
    <property type="entry name" value="Glycosyltr_2/OpgH_subfam"/>
</dbReference>
<dbReference type="PATRIC" id="fig|413882.6.peg.3001"/>
<feature type="transmembrane region" description="Helical" evidence="13">
    <location>
        <begin position="432"/>
        <end position="452"/>
    </location>
</feature>
<keyword evidence="11 13" id="KW-0472">Membrane</keyword>
<organism evidence="15 16">
    <name type="scientific">Caldimonas brevitalea</name>
    <dbReference type="NCBI Taxonomy" id="413882"/>
    <lineage>
        <taxon>Bacteria</taxon>
        <taxon>Pseudomonadati</taxon>
        <taxon>Pseudomonadota</taxon>
        <taxon>Betaproteobacteria</taxon>
        <taxon>Burkholderiales</taxon>
        <taxon>Sphaerotilaceae</taxon>
        <taxon>Caldimonas</taxon>
    </lineage>
</organism>
<dbReference type="PANTHER" id="PTHR43867:SF5">
    <property type="entry name" value="GLUCANS BIOSYNTHESIS GLUCOSYLTRANSFERASE H"/>
    <property type="match status" value="1"/>
</dbReference>
<evidence type="ECO:0000256" key="12">
    <source>
        <dbReference type="SAM" id="MobiDB-lite"/>
    </source>
</evidence>
<feature type="transmembrane region" description="Helical" evidence="13">
    <location>
        <begin position="108"/>
        <end position="133"/>
    </location>
</feature>
<feature type="transmembrane region" description="Helical" evidence="13">
    <location>
        <begin position="77"/>
        <end position="96"/>
    </location>
</feature>
<dbReference type="Gene3D" id="3.90.550.10">
    <property type="entry name" value="Spore Coat Polysaccharide Biosynthesis Protein SpsA, Chain A"/>
    <property type="match status" value="1"/>
</dbReference>
<dbReference type="KEGG" id="pbh:AAW51_2877"/>
<sequence>MSRPRWSRPDSSSRARVVSQTAGASAPPIHRGSMVAQPWRGFFPGLLSGLFGRSQQPAAPQGPRAAWEQAAIVRRRVFIGLILLSTTVATGLMSQMQPATGNLALHYGQMALFALLFAWVSAGFFTAMMGFVVQLRGDKHSLSKNDVMHNPVHADARTAIIMPICNEHVATVFAGLRATCESLATTGAQRLFDIYVLSDSSDPDVRSAELAAWAELRATLGDGARIYYRWRQRRTKRKAGNVADFCRRWGKDYRYMVVLDADSVMTGDCLLTLVRLMEANPKAGIIQTAPQAVGHATLHARSQQFAGRVTGRLFTLGMQYWQLGESHYWGHNAIIRVEPFMQHCGLAPLPGRGALSGEILSHDFVEAALMRRAGYHVWLVGDLNGSYEQQPPNLVEELQRDRRWCQGNLQNARLIAEPGLHRVHRAMLLTGAMAYASAPLWLAFVVFGAALWLSGGAAAATELAVPHAMTGLWFGTLTMLVLPRVLGIVSVLMKGEQRHFGGTAALVQGAVLEAALSVLQAPVRMVAHTLFVVGALTGWRIEWKSPPREAQSIAWSDAARRFAPICAAVGAVAAGVAMINPAALLWLAPIGLPLLLAVPTAVLTSQERLGERIRNQGLLLIPEESWTPGVLRQAWAYAKRQVQVPRWSDVLSDNWLFNLAVSAMGARRTDQGPRGRARRQLLHKLASDADAERLSPAERMRFLSEPQSLQQLRAKHSVLKGQAFGRRLTRSGMMIPAHALASPAPRAAARSVHA</sequence>
<dbReference type="CDD" id="cd04191">
    <property type="entry name" value="Glucan_BSP_MdoH"/>
    <property type="match status" value="1"/>
</dbReference>
<dbReference type="AlphaFoldDB" id="A0A0G3BNJ9"/>
<keyword evidence="9 13" id="KW-0812">Transmembrane</keyword>
<evidence type="ECO:0000256" key="13">
    <source>
        <dbReference type="SAM" id="Phobius"/>
    </source>
</evidence>
<comment type="similarity">
    <text evidence="3">Belongs to the glycosyltransferase 2 family. OpgH subfamily.</text>
</comment>
<keyword evidence="6" id="KW-0997">Cell inner membrane</keyword>
<dbReference type="NCBIfam" id="NF003960">
    <property type="entry name" value="PRK05454.2-3"/>
    <property type="match status" value="1"/>
</dbReference>
<gene>
    <name evidence="15" type="ORF">AAW51_2877</name>
</gene>
<evidence type="ECO:0000256" key="8">
    <source>
        <dbReference type="ARBA" id="ARBA00022679"/>
    </source>
</evidence>
<dbReference type="Pfam" id="PF00535">
    <property type="entry name" value="Glycos_transf_2"/>
    <property type="match status" value="1"/>
</dbReference>
<accession>A0A0G3BNJ9</accession>
<dbReference type="Proteomes" id="UP000035352">
    <property type="component" value="Chromosome"/>
</dbReference>
<dbReference type="GO" id="GO:0016758">
    <property type="term" value="F:hexosyltransferase activity"/>
    <property type="evidence" value="ECO:0007669"/>
    <property type="project" value="TreeGrafter"/>
</dbReference>
<keyword evidence="7" id="KW-0328">Glycosyltransferase</keyword>
<evidence type="ECO:0000256" key="4">
    <source>
        <dbReference type="ARBA" id="ARBA00020585"/>
    </source>
</evidence>
<evidence type="ECO:0000256" key="7">
    <source>
        <dbReference type="ARBA" id="ARBA00022676"/>
    </source>
</evidence>
<keyword evidence="10 13" id="KW-1133">Transmembrane helix</keyword>
<dbReference type="PANTHER" id="PTHR43867">
    <property type="entry name" value="CELLULOSE SYNTHASE CATALYTIC SUBUNIT A [UDP-FORMING]"/>
    <property type="match status" value="1"/>
</dbReference>
<reference evidence="15 16" key="1">
    <citation type="submission" date="2015-05" db="EMBL/GenBank/DDBJ databases">
        <authorList>
            <person name="Tang B."/>
            <person name="Yu Y."/>
        </authorList>
    </citation>
    <scope>NUCLEOTIDE SEQUENCE [LARGE SCALE GENOMIC DNA]</scope>
    <source>
        <strain evidence="15 16">DSM 7029</strain>
    </source>
</reference>
<evidence type="ECO:0000256" key="10">
    <source>
        <dbReference type="ARBA" id="ARBA00022989"/>
    </source>
</evidence>
<dbReference type="NCBIfam" id="NF003958">
    <property type="entry name" value="PRK05454.2-1"/>
    <property type="match status" value="1"/>
</dbReference>
<evidence type="ECO:0000256" key="1">
    <source>
        <dbReference type="ARBA" id="ARBA00004429"/>
    </source>
</evidence>
<dbReference type="SUPFAM" id="SSF53448">
    <property type="entry name" value="Nucleotide-diphospho-sugar transferases"/>
    <property type="match status" value="1"/>
</dbReference>
<dbReference type="InterPro" id="IPR001173">
    <property type="entry name" value="Glyco_trans_2-like"/>
</dbReference>
<evidence type="ECO:0000256" key="3">
    <source>
        <dbReference type="ARBA" id="ARBA00009337"/>
    </source>
</evidence>
<evidence type="ECO:0000313" key="16">
    <source>
        <dbReference type="Proteomes" id="UP000035352"/>
    </source>
</evidence>
<evidence type="ECO:0000256" key="2">
    <source>
        <dbReference type="ARBA" id="ARBA00005001"/>
    </source>
</evidence>
<name>A0A0G3BNJ9_9BURK</name>
<dbReference type="STRING" id="413882.AAW51_2877"/>
<dbReference type="NCBIfam" id="NF003962">
    <property type="entry name" value="PRK05454.2-5"/>
    <property type="match status" value="1"/>
</dbReference>
<dbReference type="GO" id="GO:0005886">
    <property type="term" value="C:plasma membrane"/>
    <property type="evidence" value="ECO:0007669"/>
    <property type="project" value="UniProtKB-SubCell"/>
</dbReference>
<evidence type="ECO:0000256" key="9">
    <source>
        <dbReference type="ARBA" id="ARBA00022692"/>
    </source>
</evidence>
<evidence type="ECO:0000259" key="14">
    <source>
        <dbReference type="Pfam" id="PF00535"/>
    </source>
</evidence>
<proteinExistence type="inferred from homology"/>
<dbReference type="InterPro" id="IPR029044">
    <property type="entry name" value="Nucleotide-diphossugar_trans"/>
</dbReference>
<keyword evidence="8 15" id="KW-0808">Transferase</keyword>
<dbReference type="EMBL" id="CP011371">
    <property type="protein sequence ID" value="AKJ29568.1"/>
    <property type="molecule type" value="Genomic_DNA"/>
</dbReference>
<keyword evidence="16" id="KW-1185">Reference proteome</keyword>
<feature type="region of interest" description="Disordered" evidence="12">
    <location>
        <begin position="1"/>
        <end position="31"/>
    </location>
</feature>
<evidence type="ECO:0000256" key="6">
    <source>
        <dbReference type="ARBA" id="ARBA00022519"/>
    </source>
</evidence>
<evidence type="ECO:0000256" key="11">
    <source>
        <dbReference type="ARBA" id="ARBA00023136"/>
    </source>
</evidence>
<feature type="transmembrane region" description="Helical" evidence="13">
    <location>
        <begin position="585"/>
        <end position="604"/>
    </location>
</feature>
<feature type="transmembrane region" description="Helical" evidence="13">
    <location>
        <begin position="562"/>
        <end position="579"/>
    </location>
</feature>
<evidence type="ECO:0000313" key="15">
    <source>
        <dbReference type="EMBL" id="AKJ29568.1"/>
    </source>
</evidence>
<feature type="domain" description="Glycosyltransferase 2-like" evidence="14">
    <location>
        <begin position="160"/>
        <end position="341"/>
    </location>
</feature>
<comment type="pathway">
    <text evidence="2">Glycan metabolism; osmoregulated periplasmic glucan (OPG) biosynthesis.</text>
</comment>
<feature type="transmembrane region" description="Helical" evidence="13">
    <location>
        <begin position="472"/>
        <end position="493"/>
    </location>
</feature>
<comment type="subcellular location">
    <subcellularLocation>
        <location evidence="1">Cell inner membrane</location>
        <topology evidence="1">Multi-pass membrane protein</topology>
    </subcellularLocation>
</comment>
<keyword evidence="5" id="KW-1003">Cell membrane</keyword>
<evidence type="ECO:0000256" key="5">
    <source>
        <dbReference type="ARBA" id="ARBA00022475"/>
    </source>
</evidence>